<comment type="caution">
    <text evidence="2">The sequence shown here is derived from an EMBL/GenBank/DDBJ whole genome shotgun (WGS) entry which is preliminary data.</text>
</comment>
<reference evidence="2" key="2">
    <citation type="submission" date="2020-09" db="EMBL/GenBank/DDBJ databases">
        <authorList>
            <person name="Sun Q."/>
            <person name="Ohkuma M."/>
        </authorList>
    </citation>
    <scope>NUCLEOTIDE SEQUENCE</scope>
    <source>
        <strain evidence="2">JCM 4490</strain>
    </source>
</reference>
<protein>
    <recommendedName>
        <fullName evidence="4">Lipoprotein</fullName>
    </recommendedName>
</protein>
<feature type="signal peptide" evidence="1">
    <location>
        <begin position="1"/>
        <end position="32"/>
    </location>
</feature>
<dbReference type="RefSeq" id="WP_190012640.1">
    <property type="nucleotide sequence ID" value="NZ_BMUE01000001.1"/>
</dbReference>
<name>A0A918ISX1_9ACTN</name>
<evidence type="ECO:0000313" key="2">
    <source>
        <dbReference type="EMBL" id="GGW29224.1"/>
    </source>
</evidence>
<dbReference type="Proteomes" id="UP000620224">
    <property type="component" value="Unassembled WGS sequence"/>
</dbReference>
<accession>A0A918ISX1</accession>
<evidence type="ECO:0000313" key="3">
    <source>
        <dbReference type="Proteomes" id="UP000620224"/>
    </source>
</evidence>
<proteinExistence type="predicted"/>
<reference evidence="2" key="1">
    <citation type="journal article" date="2014" name="Int. J. Syst. Evol. Microbiol.">
        <title>Complete genome sequence of Corynebacterium casei LMG S-19264T (=DSM 44701T), isolated from a smear-ripened cheese.</title>
        <authorList>
            <consortium name="US DOE Joint Genome Institute (JGI-PGF)"/>
            <person name="Walter F."/>
            <person name="Albersmeier A."/>
            <person name="Kalinowski J."/>
            <person name="Ruckert C."/>
        </authorList>
    </citation>
    <scope>NUCLEOTIDE SEQUENCE</scope>
    <source>
        <strain evidence="2">JCM 4490</strain>
    </source>
</reference>
<dbReference type="AlphaFoldDB" id="A0A918ISX1"/>
<dbReference type="EMBL" id="BMUE01000001">
    <property type="protein sequence ID" value="GGW29224.1"/>
    <property type="molecule type" value="Genomic_DNA"/>
</dbReference>
<organism evidence="2 3">
    <name type="scientific">Streptomyces lucensis JCM 4490</name>
    <dbReference type="NCBI Taxonomy" id="1306176"/>
    <lineage>
        <taxon>Bacteria</taxon>
        <taxon>Bacillati</taxon>
        <taxon>Actinomycetota</taxon>
        <taxon>Actinomycetes</taxon>
        <taxon>Kitasatosporales</taxon>
        <taxon>Streptomycetaceae</taxon>
        <taxon>Streptomyces</taxon>
    </lineage>
</organism>
<feature type="chain" id="PRO_5037964574" description="Lipoprotein" evidence="1">
    <location>
        <begin position="33"/>
        <end position="166"/>
    </location>
</feature>
<keyword evidence="1" id="KW-0732">Signal</keyword>
<sequence length="166" mass="17376">MSRVLPAGGRPRLVTAAAVLGLLSPLAGCSSAASSVEACMGKQAVSATSGELAGTYVGEGHAKGATITLKTSGGKPGGTVTVHDWPTGDWYRGELGDTFDGKGTWDVEGGTRSGEHAQVHLFITEPRLFLRGYTLDALSIATDSKRTHLYEDDDPDVCPAFRLRLT</sequence>
<evidence type="ECO:0008006" key="4">
    <source>
        <dbReference type="Google" id="ProtNLM"/>
    </source>
</evidence>
<gene>
    <name evidence="2" type="ORF">GCM10010503_00830</name>
</gene>
<keyword evidence="3" id="KW-1185">Reference proteome</keyword>
<evidence type="ECO:0000256" key="1">
    <source>
        <dbReference type="SAM" id="SignalP"/>
    </source>
</evidence>